<keyword evidence="1" id="KW-0175">Coiled coil</keyword>
<dbReference type="AlphaFoldDB" id="A0AAV4CJ68"/>
<evidence type="ECO:0000256" key="1">
    <source>
        <dbReference type="SAM" id="Coils"/>
    </source>
</evidence>
<feature type="compositionally biased region" description="Polar residues" evidence="2">
    <location>
        <begin position="17"/>
        <end position="26"/>
    </location>
</feature>
<feature type="compositionally biased region" description="Polar residues" evidence="2">
    <location>
        <begin position="601"/>
        <end position="617"/>
    </location>
</feature>
<name>A0AAV4CJ68_9GAST</name>
<organism evidence="3 4">
    <name type="scientific">Plakobranchus ocellatus</name>
    <dbReference type="NCBI Taxonomy" id="259542"/>
    <lineage>
        <taxon>Eukaryota</taxon>
        <taxon>Metazoa</taxon>
        <taxon>Spiralia</taxon>
        <taxon>Lophotrochozoa</taxon>
        <taxon>Mollusca</taxon>
        <taxon>Gastropoda</taxon>
        <taxon>Heterobranchia</taxon>
        <taxon>Euthyneura</taxon>
        <taxon>Panpulmonata</taxon>
        <taxon>Sacoglossa</taxon>
        <taxon>Placobranchoidea</taxon>
        <taxon>Plakobranchidae</taxon>
        <taxon>Plakobranchus</taxon>
    </lineage>
</organism>
<accession>A0AAV4CJ68</accession>
<feature type="compositionally biased region" description="Basic and acidic residues" evidence="2">
    <location>
        <begin position="170"/>
        <end position="185"/>
    </location>
</feature>
<feature type="compositionally biased region" description="Polar residues" evidence="2">
    <location>
        <begin position="133"/>
        <end position="149"/>
    </location>
</feature>
<reference evidence="3 4" key="1">
    <citation type="journal article" date="2021" name="Elife">
        <title>Chloroplast acquisition without the gene transfer in kleptoplastic sea slugs, Plakobranchus ocellatus.</title>
        <authorList>
            <person name="Maeda T."/>
            <person name="Takahashi S."/>
            <person name="Yoshida T."/>
            <person name="Shimamura S."/>
            <person name="Takaki Y."/>
            <person name="Nagai Y."/>
            <person name="Toyoda A."/>
            <person name="Suzuki Y."/>
            <person name="Arimoto A."/>
            <person name="Ishii H."/>
            <person name="Satoh N."/>
            <person name="Nishiyama T."/>
            <person name="Hasebe M."/>
            <person name="Maruyama T."/>
            <person name="Minagawa J."/>
            <person name="Obokata J."/>
            <person name="Shigenobu S."/>
        </authorList>
    </citation>
    <scope>NUCLEOTIDE SEQUENCE [LARGE SCALE GENOMIC DNA]</scope>
</reference>
<evidence type="ECO:0000256" key="2">
    <source>
        <dbReference type="SAM" id="MobiDB-lite"/>
    </source>
</evidence>
<protein>
    <submittedName>
        <fullName evidence="3">Zinc finger mym-type protein 4-like isoform x6</fullName>
    </submittedName>
</protein>
<gene>
    <name evidence="3" type="ORF">PoB_005803600</name>
</gene>
<feature type="compositionally biased region" description="Basic and acidic residues" evidence="2">
    <location>
        <begin position="555"/>
        <end position="579"/>
    </location>
</feature>
<feature type="compositionally biased region" description="Basic and acidic residues" evidence="2">
    <location>
        <begin position="76"/>
        <end position="86"/>
    </location>
</feature>
<feature type="region of interest" description="Disordered" evidence="2">
    <location>
        <begin position="1"/>
        <end position="186"/>
    </location>
</feature>
<feature type="compositionally biased region" description="Polar residues" evidence="2">
    <location>
        <begin position="37"/>
        <end position="50"/>
    </location>
</feature>
<keyword evidence="4" id="KW-1185">Reference proteome</keyword>
<feature type="compositionally biased region" description="Polar residues" evidence="2">
    <location>
        <begin position="61"/>
        <end position="71"/>
    </location>
</feature>
<proteinExistence type="predicted"/>
<feature type="compositionally biased region" description="Basic and acidic residues" evidence="2">
    <location>
        <begin position="294"/>
        <end position="311"/>
    </location>
</feature>
<feature type="compositionally biased region" description="Basic and acidic residues" evidence="2">
    <location>
        <begin position="1"/>
        <end position="16"/>
    </location>
</feature>
<comment type="caution">
    <text evidence="3">The sequence shown here is derived from an EMBL/GenBank/DDBJ whole genome shotgun (WGS) entry which is preliminary data.</text>
</comment>
<evidence type="ECO:0000313" key="3">
    <source>
        <dbReference type="EMBL" id="GFO31531.1"/>
    </source>
</evidence>
<feature type="region of interest" description="Disordered" evidence="2">
    <location>
        <begin position="601"/>
        <end position="620"/>
    </location>
</feature>
<dbReference type="Proteomes" id="UP000735302">
    <property type="component" value="Unassembled WGS sequence"/>
</dbReference>
<feature type="compositionally biased region" description="Polar residues" evidence="2">
    <location>
        <begin position="281"/>
        <end position="292"/>
    </location>
</feature>
<dbReference type="EMBL" id="BLXT01006409">
    <property type="protein sequence ID" value="GFO31531.1"/>
    <property type="molecule type" value="Genomic_DNA"/>
</dbReference>
<evidence type="ECO:0000313" key="4">
    <source>
        <dbReference type="Proteomes" id="UP000735302"/>
    </source>
</evidence>
<sequence>MKETLLEHEAQGHRDTPTPQVPQNPKETVPQHEAQGQRDTPTPQVPQNPKETVPQKEAQGQRDTYTPQVPQNPKEPLPKHEAEGERYTPTTQVPQDPKVTVPQKEAQAQRDRPTTQVPQNPKETLLQHEAQGQRDTPTIQVPQNPNENLPQHLAQDWRDTAAAQVRQTRKKTEPQLEAKGQRDTSKPLVTQAEKDQVTSVVDHAENEQAAIARHYVENDQTIWSQQKIGLLIAWMQVAELSLSDREILIDFLKEPISAQAAVGRHRSVSTQQHAEEDQRISADSTSRPQPYSTVRKEEKTNGAMPAEKDESIISESPLQKDHTSNDRSTADKDQIISVQTSINHNETVAPEPTQRQSLILVTQPTLLTDPLMDVQPTKTHIATHIGQIPLHKPDQEAGKVGCIDQSEQPNIRDDQAAGNSFHDETDAYDEIVEVDISPSHQSVPSNASNLSVDDAETSRCLIKSSSQTPVQEANYACDNLNAEITKIKRTPTGLVMHFSGLDSPQRENLITCLQFLTSQLKALRATEQIARAETTLTQNQTLRAQDITPRNQTAVKHDRADMTLSNKEEGKENIDKKTEIQNPTNKGRNAEPDVQSIAENLTQTDENATTPDKTYSAQIRAPLYEAHKDQNKIEKSQEVKVRVNIEEDRQVREQN</sequence>
<feature type="region of interest" description="Disordered" evidence="2">
    <location>
        <begin position="260"/>
        <end position="333"/>
    </location>
</feature>
<feature type="region of interest" description="Disordered" evidence="2">
    <location>
        <begin position="549"/>
        <end position="593"/>
    </location>
</feature>
<feature type="coiled-coil region" evidence="1">
    <location>
        <begin position="470"/>
        <end position="533"/>
    </location>
</feature>
<feature type="compositionally biased region" description="Basic and acidic residues" evidence="2">
    <location>
        <begin position="318"/>
        <end position="333"/>
    </location>
</feature>